<dbReference type="AlphaFoldDB" id="A0A0G3IG89"/>
<keyword evidence="4" id="KW-1185">Reference proteome</keyword>
<dbReference type="Gene3D" id="1.10.443.10">
    <property type="entry name" value="Intergrase catalytic core"/>
    <property type="match status" value="1"/>
</dbReference>
<keyword evidence="3" id="KW-0614">Plasmid</keyword>
<reference evidence="3" key="1">
    <citation type="submission" date="2016-06" db="EMBL/GenBank/DDBJ databases">
        <title>Pandoraea oxalativorans DSM 23570 Genome Sequencing.</title>
        <authorList>
            <person name="Ee R."/>
            <person name="Lim Y.-L."/>
            <person name="Yong D."/>
            <person name="Yin W.-F."/>
            <person name="Chan K.-G."/>
        </authorList>
    </citation>
    <scope>NUCLEOTIDE SEQUENCE</scope>
    <source>
        <strain evidence="3">DSM 23570</strain>
        <plasmid evidence="3">pPO70-1</plasmid>
    </source>
</reference>
<feature type="domain" description="Tyr recombinase" evidence="2">
    <location>
        <begin position="167"/>
        <end position="310"/>
    </location>
</feature>
<dbReference type="InterPro" id="IPR002104">
    <property type="entry name" value="Integrase_catalytic"/>
</dbReference>
<dbReference type="PATRIC" id="fig|573737.6.peg.5843"/>
<dbReference type="GO" id="GO:0003677">
    <property type="term" value="F:DNA binding"/>
    <property type="evidence" value="ECO:0007669"/>
    <property type="project" value="InterPro"/>
</dbReference>
<geneLocation type="plasmid" evidence="3 4">
    <name>pPO70-1</name>
</geneLocation>
<protein>
    <recommendedName>
        <fullName evidence="2">Tyr recombinase domain-containing protein</fullName>
    </recommendedName>
</protein>
<name>A0A0G3IG89_9BURK</name>
<evidence type="ECO:0000259" key="2">
    <source>
        <dbReference type="Pfam" id="PF00589"/>
    </source>
</evidence>
<sequence length="337" mass="36215">MTDRDLFAPHVADWADDPLGAFDTWLAGRRGRGAAAQHGLRASSATVYRAQWSAFVRHLARPPRTPLTQVGEADISRYLAGLTHENRAQRARIRTLIERVLEDVYRVQAGSGTPNPARRALLAPSLDWKAVRGNRPTPFLAAPALAHLWQSLCATPMVAQPFGQWKGARDVALVVAYLGAGLKVGDSLRLTVNCINVDASWINVTPDDSHYPYRAPLLPEARPVLARWLAVRREAGTLGALLFPGGLDGRPMHGVTALRAVRTVAACAAPAHAHAPRLSPQTLRNTYAATLLAQGETDLALCAALGFAEVLSASRLRAAWQAWQAQSATPASVSPGP</sequence>
<evidence type="ECO:0000313" key="4">
    <source>
        <dbReference type="Proteomes" id="UP000035050"/>
    </source>
</evidence>
<dbReference type="Pfam" id="PF00589">
    <property type="entry name" value="Phage_integrase"/>
    <property type="match status" value="1"/>
</dbReference>
<dbReference type="Proteomes" id="UP000035050">
    <property type="component" value="Plasmid pPO70-1"/>
</dbReference>
<evidence type="ECO:0000313" key="3">
    <source>
        <dbReference type="EMBL" id="AKK24856.1"/>
    </source>
</evidence>
<dbReference type="GO" id="GO:0006310">
    <property type="term" value="P:DNA recombination"/>
    <property type="evidence" value="ECO:0007669"/>
    <property type="project" value="UniProtKB-KW"/>
</dbReference>
<organism evidence="3 4">
    <name type="scientific">Pandoraea oxalativorans</name>
    <dbReference type="NCBI Taxonomy" id="573737"/>
    <lineage>
        <taxon>Bacteria</taxon>
        <taxon>Pseudomonadati</taxon>
        <taxon>Pseudomonadota</taxon>
        <taxon>Betaproteobacteria</taxon>
        <taxon>Burkholderiales</taxon>
        <taxon>Burkholderiaceae</taxon>
        <taxon>Pandoraea</taxon>
    </lineage>
</organism>
<proteinExistence type="predicted"/>
<evidence type="ECO:0000256" key="1">
    <source>
        <dbReference type="ARBA" id="ARBA00023172"/>
    </source>
</evidence>
<dbReference type="InterPro" id="IPR011010">
    <property type="entry name" value="DNA_brk_join_enz"/>
</dbReference>
<dbReference type="InterPro" id="IPR013762">
    <property type="entry name" value="Integrase-like_cat_sf"/>
</dbReference>
<keyword evidence="1" id="KW-0233">DNA recombination</keyword>
<dbReference type="SUPFAM" id="SSF56349">
    <property type="entry name" value="DNA breaking-rejoining enzymes"/>
    <property type="match status" value="1"/>
</dbReference>
<gene>
    <name evidence="3" type="ORF">MB84_29230</name>
</gene>
<dbReference type="GO" id="GO:0015074">
    <property type="term" value="P:DNA integration"/>
    <property type="evidence" value="ECO:0007669"/>
    <property type="project" value="InterPro"/>
</dbReference>
<dbReference type="EMBL" id="CP011518">
    <property type="protein sequence ID" value="AKK24856.1"/>
    <property type="molecule type" value="Genomic_DNA"/>
</dbReference>
<dbReference type="KEGG" id="pox:MB84_29230"/>
<accession>A0A0G3IG89</accession>